<dbReference type="EMBL" id="CH477577">
    <property type="protein sequence ID" value="EAT38777.1"/>
    <property type="molecule type" value="Genomic_DNA"/>
</dbReference>
<name>Q16W19_AEDAE</name>
<reference evidence="2" key="2">
    <citation type="journal article" date="2007" name="Science">
        <title>Genome sequence of Aedes aegypti, a major arbovirus vector.</title>
        <authorList>
            <person name="Nene V."/>
            <person name="Wortman J.R."/>
            <person name="Lawson D."/>
            <person name="Haas B."/>
            <person name="Kodira C."/>
            <person name="Tu Z.J."/>
            <person name="Loftus B."/>
            <person name="Xi Z."/>
            <person name="Megy K."/>
            <person name="Grabherr M."/>
            <person name="Ren Q."/>
            <person name="Zdobnov E.M."/>
            <person name="Lobo N.F."/>
            <person name="Campbell K.S."/>
            <person name="Brown S.E."/>
            <person name="Bonaldo M.F."/>
            <person name="Zhu J."/>
            <person name="Sinkins S.P."/>
            <person name="Hogenkamp D.G."/>
            <person name="Amedeo P."/>
            <person name="Arensburger P."/>
            <person name="Atkinson P.W."/>
            <person name="Bidwell S."/>
            <person name="Biedler J."/>
            <person name="Birney E."/>
            <person name="Bruggner R.V."/>
            <person name="Costas J."/>
            <person name="Coy M.R."/>
            <person name="Crabtree J."/>
            <person name="Crawford M."/>
            <person name="Debruyn B."/>
            <person name="Decaprio D."/>
            <person name="Eiglmeier K."/>
            <person name="Eisenstadt E."/>
            <person name="El-Dorry H."/>
            <person name="Gelbart W.M."/>
            <person name="Gomes S.L."/>
            <person name="Hammond M."/>
            <person name="Hannick L.I."/>
            <person name="Hogan J.R."/>
            <person name="Holmes M.H."/>
            <person name="Jaffe D."/>
            <person name="Johnston J.S."/>
            <person name="Kennedy R.C."/>
            <person name="Koo H."/>
            <person name="Kravitz S."/>
            <person name="Kriventseva E.V."/>
            <person name="Kulp D."/>
            <person name="Labutti K."/>
            <person name="Lee E."/>
            <person name="Li S."/>
            <person name="Lovin D.D."/>
            <person name="Mao C."/>
            <person name="Mauceli E."/>
            <person name="Menck C.F."/>
            <person name="Miller J.R."/>
            <person name="Montgomery P."/>
            <person name="Mori A."/>
            <person name="Nascimento A.L."/>
            <person name="Naveira H.F."/>
            <person name="Nusbaum C."/>
            <person name="O'leary S."/>
            <person name="Orvis J."/>
            <person name="Pertea M."/>
            <person name="Quesneville H."/>
            <person name="Reidenbach K.R."/>
            <person name="Rogers Y.H."/>
            <person name="Roth C.W."/>
            <person name="Schneider J.R."/>
            <person name="Schatz M."/>
            <person name="Shumway M."/>
            <person name="Stanke M."/>
            <person name="Stinson E.O."/>
            <person name="Tubio J.M."/>
            <person name="Vanzee J.P."/>
            <person name="Verjovski-Almeida S."/>
            <person name="Werner D."/>
            <person name="White O."/>
            <person name="Wyder S."/>
            <person name="Zeng Q."/>
            <person name="Zhao Q."/>
            <person name="Zhao Y."/>
            <person name="Hill C.A."/>
            <person name="Raikhel A.S."/>
            <person name="Soares M.B."/>
            <person name="Knudson D.L."/>
            <person name="Lee N.H."/>
            <person name="Galagan J."/>
            <person name="Salzberg S.L."/>
            <person name="Paulsen I.T."/>
            <person name="Dimopoulos G."/>
            <person name="Collins F.H."/>
            <person name="Birren B."/>
            <person name="Fraser-Liggett C.M."/>
            <person name="Severson D.W."/>
        </authorList>
    </citation>
    <scope>NUCLEOTIDE SEQUENCE [LARGE SCALE GENOMIC DNA]</scope>
    <source>
        <strain evidence="2">Liverpool</strain>
    </source>
</reference>
<organism evidence="2 3">
    <name type="scientific">Aedes aegypti</name>
    <name type="common">Yellowfever mosquito</name>
    <name type="synonym">Culex aegypti</name>
    <dbReference type="NCBI Taxonomy" id="7159"/>
    <lineage>
        <taxon>Eukaryota</taxon>
        <taxon>Metazoa</taxon>
        <taxon>Ecdysozoa</taxon>
        <taxon>Arthropoda</taxon>
        <taxon>Hexapoda</taxon>
        <taxon>Insecta</taxon>
        <taxon>Pterygota</taxon>
        <taxon>Neoptera</taxon>
        <taxon>Endopterygota</taxon>
        <taxon>Diptera</taxon>
        <taxon>Nematocera</taxon>
        <taxon>Culicoidea</taxon>
        <taxon>Culicidae</taxon>
        <taxon>Culicinae</taxon>
        <taxon>Aedini</taxon>
        <taxon>Aedes</taxon>
        <taxon>Stegomyia</taxon>
    </lineage>
</organism>
<evidence type="ECO:0000313" key="3">
    <source>
        <dbReference type="Proteomes" id="UP000682892"/>
    </source>
</evidence>
<feature type="region of interest" description="Disordered" evidence="1">
    <location>
        <begin position="1"/>
        <end position="30"/>
    </location>
</feature>
<dbReference type="AlphaFoldDB" id="Q16W19"/>
<evidence type="ECO:0000313" key="2">
    <source>
        <dbReference type="EMBL" id="EAT38777.1"/>
    </source>
</evidence>
<reference evidence="2" key="1">
    <citation type="submission" date="2005-10" db="EMBL/GenBank/DDBJ databases">
        <authorList>
            <person name="Loftus B.J."/>
            <person name="Nene V.M."/>
            <person name="Hannick L.I."/>
            <person name="Bidwell S."/>
            <person name="Haas B."/>
            <person name="Amedeo P."/>
            <person name="Orvis J."/>
            <person name="Wortman J.R."/>
            <person name="White O.R."/>
            <person name="Salzberg S."/>
            <person name="Shumway M."/>
            <person name="Koo H."/>
            <person name="Zhao Y."/>
            <person name="Holmes M."/>
            <person name="Miller J."/>
            <person name="Schatz M."/>
            <person name="Pop M."/>
            <person name="Pai G."/>
            <person name="Utterback T."/>
            <person name="Rogers Y.-H."/>
            <person name="Kravitz S."/>
            <person name="Fraser C.M."/>
        </authorList>
    </citation>
    <scope>NUCLEOTIDE SEQUENCE</scope>
    <source>
        <strain evidence="2">Liverpool</strain>
    </source>
</reference>
<dbReference type="PaxDb" id="7159-AAEL009365-PA"/>
<sequence>MLDKPIATKQDVPSWTRKRSDPNRIGNTDVSLGKLGSIRRQVLEHKFRVQSSLLVSEEFPKQTFVRKNFMEQHHPKSESIRTCRCRWCNREDCFRAT</sequence>
<gene>
    <name evidence="2" type="ORF">AaeL_AAEL009365</name>
</gene>
<proteinExistence type="predicted"/>
<dbReference type="HOGENOM" id="CLU_2348356_0_0_1"/>
<accession>Q16W19</accession>
<protein>
    <submittedName>
        <fullName evidence="2">AAEL009365-PA</fullName>
    </submittedName>
</protein>
<reference evidence="2" key="3">
    <citation type="submission" date="2012-09" db="EMBL/GenBank/DDBJ databases">
        <authorList>
            <consortium name="VectorBase"/>
        </authorList>
    </citation>
    <scope>NUCLEOTIDE SEQUENCE</scope>
    <source>
        <strain evidence="2">Liverpool</strain>
    </source>
</reference>
<evidence type="ECO:0000256" key="1">
    <source>
        <dbReference type="SAM" id="MobiDB-lite"/>
    </source>
</evidence>
<dbReference type="Proteomes" id="UP000682892">
    <property type="component" value="Unassembled WGS sequence"/>
</dbReference>